<evidence type="ECO:0000256" key="2">
    <source>
        <dbReference type="ARBA" id="ARBA00004496"/>
    </source>
</evidence>
<dbReference type="Proteomes" id="UP000245783">
    <property type="component" value="Unassembled WGS sequence"/>
</dbReference>
<proteinExistence type="inferred from homology"/>
<reference evidence="13 14" key="1">
    <citation type="journal article" date="2018" name="Mol. Biol. Evol.">
        <title>Broad Genomic Sampling Reveals a Smut Pathogenic Ancestry of the Fungal Clade Ustilaginomycotina.</title>
        <authorList>
            <person name="Kijpornyongpan T."/>
            <person name="Mondo S.J."/>
            <person name="Barry K."/>
            <person name="Sandor L."/>
            <person name="Lee J."/>
            <person name="Lipzen A."/>
            <person name="Pangilinan J."/>
            <person name="LaButti K."/>
            <person name="Hainaut M."/>
            <person name="Henrissat B."/>
            <person name="Grigoriev I.V."/>
            <person name="Spatafora J.W."/>
            <person name="Aime M.C."/>
        </authorList>
    </citation>
    <scope>NUCLEOTIDE SEQUENCE [LARGE SCALE GENOMIC DNA]</scope>
    <source>
        <strain evidence="13 14">MCA 4658</strain>
    </source>
</reference>
<dbReference type="GO" id="GO:0042147">
    <property type="term" value="P:retrograde transport, endosome to Golgi"/>
    <property type="evidence" value="ECO:0007669"/>
    <property type="project" value="TreeGrafter"/>
</dbReference>
<dbReference type="Gene3D" id="1.20.1270.60">
    <property type="entry name" value="Arfaptin homology (AH) domain/BAR domain"/>
    <property type="match status" value="1"/>
</dbReference>
<evidence type="ECO:0000259" key="12">
    <source>
        <dbReference type="PROSITE" id="PS50195"/>
    </source>
</evidence>
<dbReference type="CDD" id="cd22249">
    <property type="entry name" value="UDM1_RNF168_RNF169-like"/>
    <property type="match status" value="1"/>
</dbReference>
<keyword evidence="7" id="KW-0597">Phosphoprotein</keyword>
<dbReference type="InterPro" id="IPR029903">
    <property type="entry name" value="RmlD-like-bd"/>
</dbReference>
<evidence type="ECO:0000256" key="10">
    <source>
        <dbReference type="ARBA" id="ARBA00023136"/>
    </source>
</evidence>
<dbReference type="InterPro" id="IPR036291">
    <property type="entry name" value="NAD(P)-bd_dom_sf"/>
</dbReference>
<dbReference type="InterPro" id="IPR027267">
    <property type="entry name" value="AH/BAR_dom_sf"/>
</dbReference>
<dbReference type="RefSeq" id="XP_025369884.1">
    <property type="nucleotide sequence ID" value="XM_025510107.1"/>
</dbReference>
<dbReference type="InParanoid" id="A0A316VZL8"/>
<feature type="domain" description="PX" evidence="12">
    <location>
        <begin position="716"/>
        <end position="845"/>
    </location>
</feature>
<dbReference type="OrthoDB" id="271164at2759"/>
<evidence type="ECO:0000256" key="1">
    <source>
        <dbReference type="ARBA" id="ARBA00004287"/>
    </source>
</evidence>
<evidence type="ECO:0000313" key="14">
    <source>
        <dbReference type="Proteomes" id="UP000245783"/>
    </source>
</evidence>
<feature type="region of interest" description="Disordered" evidence="11">
    <location>
        <begin position="361"/>
        <end position="751"/>
    </location>
</feature>
<dbReference type="GO" id="GO:0045053">
    <property type="term" value="P:protein retention in Golgi apparatus"/>
    <property type="evidence" value="ECO:0007669"/>
    <property type="project" value="TreeGrafter"/>
</dbReference>
<evidence type="ECO:0000256" key="9">
    <source>
        <dbReference type="ARBA" id="ARBA00023034"/>
    </source>
</evidence>
<feature type="compositionally biased region" description="Polar residues" evidence="11">
    <location>
        <begin position="717"/>
        <end position="728"/>
    </location>
</feature>
<evidence type="ECO:0000256" key="4">
    <source>
        <dbReference type="ARBA" id="ARBA00010883"/>
    </source>
</evidence>
<dbReference type="STRING" id="1522189.A0A316VZL8"/>
<dbReference type="GeneID" id="37031977"/>
<feature type="region of interest" description="Disordered" evidence="11">
    <location>
        <begin position="144"/>
        <end position="170"/>
    </location>
</feature>
<dbReference type="InterPro" id="IPR015404">
    <property type="entry name" value="Vps5_C"/>
</dbReference>
<keyword evidence="9" id="KW-0333">Golgi apparatus</keyword>
<dbReference type="SUPFAM" id="SSF64268">
    <property type="entry name" value="PX domain"/>
    <property type="match status" value="1"/>
</dbReference>
<dbReference type="Pfam" id="PF04321">
    <property type="entry name" value="RmlD_sub_bind"/>
    <property type="match status" value="2"/>
</dbReference>
<accession>A0A316VZL8</accession>
<dbReference type="InterPro" id="IPR001683">
    <property type="entry name" value="PX_dom"/>
</dbReference>
<evidence type="ECO:0000256" key="11">
    <source>
        <dbReference type="SAM" id="MobiDB-lite"/>
    </source>
</evidence>
<evidence type="ECO:0000256" key="5">
    <source>
        <dbReference type="ARBA" id="ARBA00022448"/>
    </source>
</evidence>
<dbReference type="SUPFAM" id="SSF51735">
    <property type="entry name" value="NAD(P)-binding Rossmann-fold domains"/>
    <property type="match status" value="1"/>
</dbReference>
<dbReference type="GO" id="GO:0015031">
    <property type="term" value="P:protein transport"/>
    <property type="evidence" value="ECO:0007669"/>
    <property type="project" value="UniProtKB-KW"/>
</dbReference>
<dbReference type="PROSITE" id="PS50195">
    <property type="entry name" value="PX"/>
    <property type="match status" value="1"/>
</dbReference>
<keyword evidence="5" id="KW-0813">Transport</keyword>
<keyword evidence="8" id="KW-0653">Protein transport</keyword>
<dbReference type="Pfam" id="PF09325">
    <property type="entry name" value="Vps5"/>
    <property type="match status" value="1"/>
</dbReference>
<dbReference type="GO" id="GO:0005794">
    <property type="term" value="C:Golgi apparatus"/>
    <property type="evidence" value="ECO:0007669"/>
    <property type="project" value="UniProtKB-SubCell"/>
</dbReference>
<gene>
    <name evidence="13" type="ORF">IE81DRAFT_112887</name>
</gene>
<dbReference type="FunFam" id="1.20.1270.60:FF:000022">
    <property type="entry name" value="Sorting nexin 3 protein"/>
    <property type="match status" value="1"/>
</dbReference>
<dbReference type="GO" id="GO:0005829">
    <property type="term" value="C:cytosol"/>
    <property type="evidence" value="ECO:0007669"/>
    <property type="project" value="GOC"/>
</dbReference>
<keyword evidence="14" id="KW-1185">Reference proteome</keyword>
<dbReference type="Gene3D" id="3.40.50.720">
    <property type="entry name" value="NAD(P)-binding Rossmann-like Domain"/>
    <property type="match status" value="1"/>
</dbReference>
<feature type="region of interest" description="Disordered" evidence="11">
    <location>
        <begin position="296"/>
        <end position="316"/>
    </location>
</feature>
<dbReference type="PANTHER" id="PTHR10555:SF170">
    <property type="entry name" value="FI18122P1"/>
    <property type="match status" value="1"/>
</dbReference>
<dbReference type="Pfam" id="PF00787">
    <property type="entry name" value="PX"/>
    <property type="match status" value="1"/>
</dbReference>
<dbReference type="SMART" id="SM00312">
    <property type="entry name" value="PX"/>
    <property type="match status" value="1"/>
</dbReference>
<dbReference type="Gene3D" id="3.30.1520.10">
    <property type="entry name" value="Phox-like domain"/>
    <property type="match status" value="1"/>
</dbReference>
<feature type="compositionally biased region" description="Low complexity" evidence="11">
    <location>
        <begin position="607"/>
        <end position="619"/>
    </location>
</feature>
<protein>
    <submittedName>
        <fullName evidence="13">Vps5-domain-containing protein</fullName>
    </submittedName>
</protein>
<evidence type="ECO:0000256" key="8">
    <source>
        <dbReference type="ARBA" id="ARBA00022927"/>
    </source>
</evidence>
<feature type="compositionally biased region" description="Basic and acidic residues" evidence="11">
    <location>
        <begin position="682"/>
        <end position="692"/>
    </location>
</feature>
<dbReference type="CDD" id="cd05254">
    <property type="entry name" value="dTDP_HR_like_SDR_e"/>
    <property type="match status" value="1"/>
</dbReference>
<dbReference type="EMBL" id="KZ819376">
    <property type="protein sequence ID" value="PWN42724.1"/>
    <property type="molecule type" value="Genomic_DNA"/>
</dbReference>
<name>A0A316VZL8_9BASI</name>
<evidence type="ECO:0000256" key="7">
    <source>
        <dbReference type="ARBA" id="ARBA00022553"/>
    </source>
</evidence>
<dbReference type="GO" id="GO:0035091">
    <property type="term" value="F:phosphatidylinositol binding"/>
    <property type="evidence" value="ECO:0007669"/>
    <property type="project" value="InterPro"/>
</dbReference>
<feature type="compositionally biased region" description="Low complexity" evidence="11">
    <location>
        <begin position="553"/>
        <end position="566"/>
    </location>
</feature>
<organism evidence="13 14">
    <name type="scientific">Ceraceosorus guamensis</name>
    <dbReference type="NCBI Taxonomy" id="1522189"/>
    <lineage>
        <taxon>Eukaryota</taxon>
        <taxon>Fungi</taxon>
        <taxon>Dikarya</taxon>
        <taxon>Basidiomycota</taxon>
        <taxon>Ustilaginomycotina</taxon>
        <taxon>Exobasidiomycetes</taxon>
        <taxon>Ceraceosorales</taxon>
        <taxon>Ceraceosoraceae</taxon>
        <taxon>Ceraceosorus</taxon>
    </lineage>
</organism>
<evidence type="ECO:0000256" key="6">
    <source>
        <dbReference type="ARBA" id="ARBA00022490"/>
    </source>
</evidence>
<feature type="compositionally biased region" description="Low complexity" evidence="11">
    <location>
        <begin position="487"/>
        <end position="506"/>
    </location>
</feature>
<feature type="compositionally biased region" description="Polar residues" evidence="11">
    <location>
        <begin position="597"/>
        <end position="606"/>
    </location>
</feature>
<keyword evidence="6" id="KW-0963">Cytoplasm</keyword>
<feature type="compositionally biased region" description="Basic and acidic residues" evidence="11">
    <location>
        <begin position="511"/>
        <end position="521"/>
    </location>
</feature>
<dbReference type="GO" id="GO:0005768">
    <property type="term" value="C:endosome"/>
    <property type="evidence" value="ECO:0007669"/>
    <property type="project" value="TreeGrafter"/>
</dbReference>
<dbReference type="AlphaFoldDB" id="A0A316VZL8"/>
<comment type="subcellular location">
    <subcellularLocation>
        <location evidence="2">Cytoplasm</location>
    </subcellularLocation>
    <subcellularLocation>
        <location evidence="3">Golgi apparatus</location>
    </subcellularLocation>
    <subcellularLocation>
        <location evidence="1">Membrane</location>
        <topology evidence="1">Peripheral membrane protein</topology>
        <orientation evidence="1">Cytoplasmic side</orientation>
    </subcellularLocation>
</comment>
<feature type="compositionally biased region" description="Basic and acidic residues" evidence="11">
    <location>
        <begin position="361"/>
        <end position="448"/>
    </location>
</feature>
<keyword evidence="10" id="KW-0472">Membrane</keyword>
<evidence type="ECO:0000313" key="13">
    <source>
        <dbReference type="EMBL" id="PWN42724.1"/>
    </source>
</evidence>
<dbReference type="InterPro" id="IPR036871">
    <property type="entry name" value="PX_dom_sf"/>
</dbReference>
<dbReference type="GO" id="GO:0030904">
    <property type="term" value="C:retromer complex"/>
    <property type="evidence" value="ECO:0007669"/>
    <property type="project" value="UniProtKB-ARBA"/>
</dbReference>
<dbReference type="PANTHER" id="PTHR10555">
    <property type="entry name" value="SORTING NEXIN"/>
    <property type="match status" value="1"/>
</dbReference>
<evidence type="ECO:0000256" key="3">
    <source>
        <dbReference type="ARBA" id="ARBA00004555"/>
    </source>
</evidence>
<sequence length="1122" mass="123915">MRIAVTGASGLLGRAVVERCTTEGHQVLGLAKSRAAPPLISLDLLDTSSLREVLQRFKPDVIIHTAAERRPDVVEADPQGSMELNVDVPGRLAEIARDIALELVTDDAHSATAGTEAETPTEGGGKESPLLIYISTDYVFDGISPPYSPSDEPNPLNSYGRSKRDGEKAVLSKGESGRVCVWRVPVLYGKAETHSESAVNCLLDVISPREESKGRVKMDAVAVRYPTSVEDVSRGLLSLSQIWYKSLSEEDSNAQSENGIVRGRVPPVLHFSAREAMTKQDMCFVLSRVQRALEEPTSTDHLEPVYEVDPNDTSRPRHVKLDLDLTERCGVDTKCIGFEEWWTPYLTELAVVARAKREEERLQREKEEAEERARKEEEESRRARQEAEERQKAKLEAEERKEIAERRKREAAEEASRQAEDLARKAAEETAKRREEELARRQAEEAAQHDAVTASSETPQFVEGEGVHASPPMQPQPQQPVSAEMHANNSSAAGVASSSSSVRARSPISRLAEENHAHASDSKPASLRLLGSPNAPSFSSLRARPTPPPTNISESGGNSPASANASVTRSQSTARNEDLEEDPLNLSANAEHGALVQGSSQAHTQDSNSASASGSASSATHMQASRDESYFPSLAVPRNDPGLDVRGQHAPSADVDTKVPNDGDSDGYGQPSPRESSVQFSQEDHHVPPAKDEEADQNRQAAQDAGSGVTPAHKQSWEVTNGKSTEAESTPVAPRPSFSIKVGDPQRKGDPVTAHITNHPAFRSEFSALRRYSDFRWLHAALVHNNPGVFIPPVPEKHKLGRFNPELVEARRFGLENCINKIANHRLLQEDEDLRLFLESVDFAADVRLRDIRKGPVPTPEQKTYFGWSNQMSAPKFHETDEWFGNQKNYLDHLETQLKNLVRAVSSVSQQRRDAASAISELSHALMMLSGSSLSRSLSTCFAGLGEVQRRSCELNDAQAEADMREMGAVLYEYERIVGSVRKAFATRIDVWQAWQKSEEEYRKVRSKHEKLTREGRSGGERMHMSLQDVADAESRSLGLKRDFDLVGLRCKDEMDRFDSEKVQEVRAAVESWIQGQIERQIEVSTSLHTRVPKLPCSSSIVDLRCSTFYSSLANGNSTVRC</sequence>
<comment type="similarity">
    <text evidence="4">Belongs to the sorting nexin family.</text>
</comment>